<dbReference type="SMART" id="SM00098">
    <property type="entry name" value="alkPPc"/>
    <property type="match status" value="1"/>
</dbReference>
<feature type="active site" description="Phosphoserine intermediate" evidence="2">
    <location>
        <position position="228"/>
    </location>
</feature>
<evidence type="ECO:0000256" key="4">
    <source>
        <dbReference type="RuleBase" id="RU003946"/>
    </source>
</evidence>
<feature type="binding site" evidence="3">
    <location>
        <position position="499"/>
    </location>
    <ligand>
        <name>Zn(2+)</name>
        <dbReference type="ChEBI" id="CHEBI:29105"/>
        <label>2</label>
    </ligand>
</feature>
<dbReference type="EMBL" id="KV919034">
    <property type="protein sequence ID" value="OSX72847.1"/>
    <property type="molecule type" value="Genomic_DNA"/>
</dbReference>
<feature type="binding site" evidence="3">
    <location>
        <position position="608"/>
    </location>
    <ligand>
        <name>Zn(2+)</name>
        <dbReference type="ChEBI" id="CHEBI:29105"/>
        <label>2</label>
    </ligand>
</feature>
<feature type="binding site" evidence="3">
    <location>
        <position position="449"/>
    </location>
    <ligand>
        <name>Zn(2+)</name>
        <dbReference type="ChEBI" id="CHEBI:29105"/>
        <label>2</label>
    </ligand>
</feature>
<dbReference type="InterPro" id="IPR001952">
    <property type="entry name" value="Alkaline_phosphatase"/>
</dbReference>
<evidence type="ECO:0000313" key="8">
    <source>
        <dbReference type="Proteomes" id="UP000218209"/>
    </source>
</evidence>
<dbReference type="AlphaFoldDB" id="A0A1X6NW79"/>
<organism evidence="7 8">
    <name type="scientific">Porphyra umbilicalis</name>
    <name type="common">Purple laver</name>
    <name type="synonym">Red alga</name>
    <dbReference type="NCBI Taxonomy" id="2786"/>
    <lineage>
        <taxon>Eukaryota</taxon>
        <taxon>Rhodophyta</taxon>
        <taxon>Bangiophyceae</taxon>
        <taxon>Bangiales</taxon>
        <taxon>Bangiaceae</taxon>
        <taxon>Porphyra</taxon>
    </lineage>
</organism>
<feature type="binding site" evidence="3">
    <location>
        <position position="179"/>
    </location>
    <ligand>
        <name>Zn(2+)</name>
        <dbReference type="ChEBI" id="CHEBI:29105"/>
        <label>2</label>
    </ligand>
</feature>
<feature type="binding site" evidence="3">
    <location>
        <position position="445"/>
    </location>
    <ligand>
        <name>Zn(2+)</name>
        <dbReference type="ChEBI" id="CHEBI:29105"/>
        <label>2</label>
    </ligand>
</feature>
<dbReference type="CDD" id="cd16012">
    <property type="entry name" value="ALP"/>
    <property type="match status" value="1"/>
</dbReference>
<comment type="cofactor">
    <cofactor evidence="3">
        <name>Zn(2+)</name>
        <dbReference type="ChEBI" id="CHEBI:29105"/>
    </cofactor>
    <text evidence="3">Binds 2 Zn(2+) ions.</text>
</comment>
<dbReference type="OrthoDB" id="5818554at2759"/>
<keyword evidence="6" id="KW-0732">Signal</keyword>
<evidence type="ECO:0000256" key="3">
    <source>
        <dbReference type="PIRSR" id="PIRSR601952-2"/>
    </source>
</evidence>
<keyword evidence="3" id="KW-0479">Metal-binding</keyword>
<proteinExistence type="inferred from homology"/>
<evidence type="ECO:0000313" key="7">
    <source>
        <dbReference type="EMBL" id="OSX72847.1"/>
    </source>
</evidence>
<dbReference type="EC" id="3.1.3.1" evidence="1"/>
<feature type="region of interest" description="Disordered" evidence="5">
    <location>
        <begin position="706"/>
        <end position="754"/>
    </location>
</feature>
<dbReference type="PRINTS" id="PR00113">
    <property type="entry name" value="ALKPHPHTASE"/>
</dbReference>
<sequence>MASFRRAVAVATVAAAAVAAAAPAVGLQKPERHFGCPPGKNVCVYPIDTATMQAEALFDFQVELHVLDRVPVAKPVTQELAITIKLPSGETTTPEALFPGVSPVYRTWDLKAFKDMSDENPVGYDSYAATWRNVFIPKAVGGGALTVSVVARNVTTEVTYDIRKPTVRKAKNVILFIGDGMSLTMMSAARLVSRGMYHGKYKDKLTMQKMDNFALLSTSGVGAIISDSANTASTYHTGHKTSVNALGVYADSGDDTFAHPKQELLTEYVKQAMGMKVGVVTTAQVQDATPASAYSHVRRRGEKAAITSQAINGCASCVLPVMPDVLMGGGGKYFLPDRSVDGSNMFDKYAAAGYTVTHTAKDMAAAASNPATKKLLTISHRSNMDVWMDRHMYPENLRASKDDPTGEGKVLDQPDLEDMAMSALEVLTRDNDNGFYLLIEGASVDKSAHSLDTPRALADLIELDNTVAKIWKDSVVATAEKPVSDLDNYCSSVTDNVGHSFKSAFGSGKNSGRSSNLARRSAIGTYAKAGYPDFVNRGDNFPVTWDVRTTLASGFVAHPDHTTSFSVQSSTKDPADKVGGVAVNVKEDDPNGIFMSGNLPPKSSSGVHSMADVGVFASGPGSERVRGMLDSTDLFHIMASALGVGTDGRQGGAPVPSGTTPTAPVPAPAPTAAVPAPTAAVPAPMPPVTAPPLVLVPTPTPAATAMPATPVTPAKPGNGGAVGVSPPACSQATASTASTPVDDDEEDEDEEVEQ</sequence>
<accession>A0A1X6NW79</accession>
<keyword evidence="3" id="KW-0862">Zinc</keyword>
<feature type="region of interest" description="Disordered" evidence="5">
    <location>
        <begin position="646"/>
        <end position="671"/>
    </location>
</feature>
<name>A0A1X6NW79_PORUM</name>
<dbReference type="Gene3D" id="3.40.720.10">
    <property type="entry name" value="Alkaline Phosphatase, subunit A"/>
    <property type="match status" value="2"/>
</dbReference>
<feature type="chain" id="PRO_5012371947" description="alkaline phosphatase" evidence="6">
    <location>
        <begin position="22"/>
        <end position="754"/>
    </location>
</feature>
<feature type="binding site" evidence="3">
    <location>
        <position position="179"/>
    </location>
    <ligand>
        <name>Mg(2+)</name>
        <dbReference type="ChEBI" id="CHEBI:18420"/>
    </ligand>
</feature>
<reference evidence="7 8" key="1">
    <citation type="submission" date="2017-03" db="EMBL/GenBank/DDBJ databases">
        <title>WGS assembly of Porphyra umbilicalis.</title>
        <authorList>
            <person name="Brawley S.H."/>
            <person name="Blouin N.A."/>
            <person name="Ficko-Blean E."/>
            <person name="Wheeler G.L."/>
            <person name="Lohr M."/>
            <person name="Goodson H.V."/>
            <person name="Jenkins J.W."/>
            <person name="Blaby-Haas C.E."/>
            <person name="Helliwell K.E."/>
            <person name="Chan C."/>
            <person name="Marriage T."/>
            <person name="Bhattacharya D."/>
            <person name="Klein A.S."/>
            <person name="Badis Y."/>
            <person name="Brodie J."/>
            <person name="Cao Y."/>
            <person name="Collen J."/>
            <person name="Dittami S.M."/>
            <person name="Gachon C.M."/>
            <person name="Green B.R."/>
            <person name="Karpowicz S."/>
            <person name="Kim J.W."/>
            <person name="Kudahl U."/>
            <person name="Lin S."/>
            <person name="Michel G."/>
            <person name="Mittag M."/>
            <person name="Olson B.J."/>
            <person name="Pangilinan J."/>
            <person name="Peng Y."/>
            <person name="Qiu H."/>
            <person name="Shu S."/>
            <person name="Singer J.T."/>
            <person name="Smith A.G."/>
            <person name="Sprecher B.N."/>
            <person name="Wagner V."/>
            <person name="Wang W."/>
            <person name="Wang Z.-Y."/>
            <person name="Yan J."/>
            <person name="Yarish C."/>
            <person name="Zoeuner-Riek S."/>
            <person name="Zhuang Y."/>
            <person name="Zou Y."/>
            <person name="Lindquist E.A."/>
            <person name="Grimwood J."/>
            <person name="Barry K."/>
            <person name="Rokhsar D.S."/>
            <person name="Schmutz J."/>
            <person name="Stiller J.W."/>
            <person name="Grossman A.R."/>
            <person name="Prochnik S.E."/>
        </authorList>
    </citation>
    <scope>NUCLEOTIDE SEQUENCE [LARGE SCALE GENOMIC DNA]</scope>
    <source>
        <strain evidence="7">4086291</strain>
    </source>
</reference>
<protein>
    <recommendedName>
        <fullName evidence="1">alkaline phosphatase</fullName>
        <ecNumber evidence="1">3.1.3.1</ecNumber>
    </recommendedName>
</protein>
<dbReference type="GO" id="GO:0046872">
    <property type="term" value="F:metal ion binding"/>
    <property type="evidence" value="ECO:0007669"/>
    <property type="project" value="UniProtKB-KW"/>
</dbReference>
<keyword evidence="8" id="KW-1185">Reference proteome</keyword>
<evidence type="ECO:0000256" key="2">
    <source>
        <dbReference type="PIRSR" id="PIRSR601952-1"/>
    </source>
</evidence>
<feature type="binding site" evidence="3">
    <location>
        <position position="440"/>
    </location>
    <ligand>
        <name>Mg(2+)</name>
        <dbReference type="ChEBI" id="CHEBI:18420"/>
    </ligand>
</feature>
<dbReference type="Proteomes" id="UP000218209">
    <property type="component" value="Unassembled WGS sequence"/>
</dbReference>
<feature type="binding site" evidence="3">
    <location>
        <position position="287"/>
    </location>
    <ligand>
        <name>Mg(2+)</name>
        <dbReference type="ChEBI" id="CHEBI:18420"/>
    </ligand>
</feature>
<dbReference type="GO" id="GO:0004035">
    <property type="term" value="F:alkaline phosphatase activity"/>
    <property type="evidence" value="ECO:0007669"/>
    <property type="project" value="UniProtKB-EC"/>
</dbReference>
<dbReference type="PANTHER" id="PTHR11596">
    <property type="entry name" value="ALKALINE PHOSPHATASE"/>
    <property type="match status" value="1"/>
</dbReference>
<feature type="compositionally biased region" description="Acidic residues" evidence="5">
    <location>
        <begin position="741"/>
        <end position="754"/>
    </location>
</feature>
<keyword evidence="3" id="KW-0460">Magnesium</keyword>
<gene>
    <name evidence="7" type="ORF">BU14_0400s0006</name>
</gene>
<comment type="cofactor">
    <cofactor evidence="3">
        <name>Mg(2+)</name>
        <dbReference type="ChEBI" id="CHEBI:18420"/>
    </cofactor>
    <text evidence="3">Binds 1 Mg(2+) ion.</text>
</comment>
<dbReference type="InterPro" id="IPR017850">
    <property type="entry name" value="Alkaline_phosphatase_core_sf"/>
</dbReference>
<evidence type="ECO:0000256" key="1">
    <source>
        <dbReference type="ARBA" id="ARBA00012647"/>
    </source>
</evidence>
<evidence type="ECO:0000256" key="6">
    <source>
        <dbReference type="SAM" id="SignalP"/>
    </source>
</evidence>
<evidence type="ECO:0000256" key="5">
    <source>
        <dbReference type="SAM" id="MobiDB-lite"/>
    </source>
</evidence>
<dbReference type="Pfam" id="PF00245">
    <property type="entry name" value="Alk_phosphatase"/>
    <property type="match status" value="1"/>
</dbReference>
<dbReference type="PANTHER" id="PTHR11596:SF72">
    <property type="entry name" value="ALKALINE PHOSPHATASE"/>
    <property type="match status" value="1"/>
</dbReference>
<feature type="binding site" evidence="3">
    <location>
        <position position="289"/>
    </location>
    <ligand>
        <name>Mg(2+)</name>
        <dbReference type="ChEBI" id="CHEBI:18420"/>
    </ligand>
</feature>
<comment type="similarity">
    <text evidence="4">Belongs to the alkaline phosphatase family.</text>
</comment>
<feature type="compositionally biased region" description="Low complexity" evidence="5">
    <location>
        <begin position="725"/>
        <end position="740"/>
    </location>
</feature>
<feature type="signal peptide" evidence="6">
    <location>
        <begin position="1"/>
        <end position="21"/>
    </location>
</feature>
<dbReference type="SUPFAM" id="SSF53649">
    <property type="entry name" value="Alkaline phosphatase-like"/>
    <property type="match status" value="1"/>
</dbReference>